<evidence type="ECO:0000256" key="3">
    <source>
        <dbReference type="ARBA" id="ARBA00022989"/>
    </source>
</evidence>
<organism evidence="7">
    <name type="scientific">uncultured Friedmanniella sp</name>
    <dbReference type="NCBI Taxonomy" id="335381"/>
    <lineage>
        <taxon>Bacteria</taxon>
        <taxon>Bacillati</taxon>
        <taxon>Actinomycetota</taxon>
        <taxon>Actinomycetes</taxon>
        <taxon>Propionibacteriales</taxon>
        <taxon>Nocardioidaceae</taxon>
        <taxon>Friedmanniella</taxon>
        <taxon>environmental samples</taxon>
    </lineage>
</organism>
<feature type="transmembrane region" description="Helical" evidence="5">
    <location>
        <begin position="24"/>
        <end position="44"/>
    </location>
</feature>
<feature type="transmembrane region" description="Helical" evidence="5">
    <location>
        <begin position="50"/>
        <end position="70"/>
    </location>
</feature>
<dbReference type="GO" id="GO:0012505">
    <property type="term" value="C:endomembrane system"/>
    <property type="evidence" value="ECO:0007669"/>
    <property type="project" value="UniProtKB-SubCell"/>
</dbReference>
<keyword evidence="2 5" id="KW-0812">Transmembrane</keyword>
<evidence type="ECO:0000256" key="2">
    <source>
        <dbReference type="ARBA" id="ARBA00022692"/>
    </source>
</evidence>
<feature type="transmembrane region" description="Helical" evidence="5">
    <location>
        <begin position="91"/>
        <end position="113"/>
    </location>
</feature>
<reference evidence="7" key="1">
    <citation type="submission" date="2020-02" db="EMBL/GenBank/DDBJ databases">
        <authorList>
            <person name="Meier V. D."/>
        </authorList>
    </citation>
    <scope>NUCLEOTIDE SEQUENCE</scope>
    <source>
        <strain evidence="7">AVDCRST_MAG61</strain>
    </source>
</reference>
<proteinExistence type="predicted"/>
<feature type="domain" description="DUF202" evidence="6">
    <location>
        <begin position="15"/>
        <end position="76"/>
    </location>
</feature>
<keyword evidence="3 5" id="KW-1133">Transmembrane helix</keyword>
<protein>
    <recommendedName>
        <fullName evidence="6">DUF202 domain-containing protein</fullName>
    </recommendedName>
</protein>
<comment type="subcellular location">
    <subcellularLocation>
        <location evidence="1">Endomembrane system</location>
        <topology evidence="1">Multi-pass membrane protein</topology>
    </subcellularLocation>
</comment>
<evidence type="ECO:0000256" key="1">
    <source>
        <dbReference type="ARBA" id="ARBA00004127"/>
    </source>
</evidence>
<evidence type="ECO:0000259" key="6">
    <source>
        <dbReference type="Pfam" id="PF02656"/>
    </source>
</evidence>
<evidence type="ECO:0000256" key="4">
    <source>
        <dbReference type="ARBA" id="ARBA00023136"/>
    </source>
</evidence>
<dbReference type="EMBL" id="CADCTT010000369">
    <property type="protein sequence ID" value="CAA9333649.1"/>
    <property type="molecule type" value="Genomic_DNA"/>
</dbReference>
<sequence>MTGSQDRGEQPWDLGLQSERTALAWHRTLLSGLACSLVVARLVALVSWPAAAVTGLVAVATTAMLAVLARRRFRHNDAAVRRDEPLADARAPALLRVLVVVTALAAVVIVLGVSNAQS</sequence>
<gene>
    <name evidence="7" type="ORF">AVDCRST_MAG61-3039</name>
</gene>
<name>A0A6J4LHU6_9ACTN</name>
<accession>A0A6J4LHU6</accession>
<keyword evidence="4 5" id="KW-0472">Membrane</keyword>
<dbReference type="AlphaFoldDB" id="A0A6J4LHU6"/>
<evidence type="ECO:0000313" key="7">
    <source>
        <dbReference type="EMBL" id="CAA9333649.1"/>
    </source>
</evidence>
<evidence type="ECO:0000256" key="5">
    <source>
        <dbReference type="SAM" id="Phobius"/>
    </source>
</evidence>
<dbReference type="InterPro" id="IPR003807">
    <property type="entry name" value="DUF202"/>
</dbReference>
<dbReference type="Pfam" id="PF02656">
    <property type="entry name" value="DUF202"/>
    <property type="match status" value="1"/>
</dbReference>